<feature type="transmembrane region" description="Helical" evidence="7">
    <location>
        <begin position="512"/>
        <end position="534"/>
    </location>
</feature>
<dbReference type="PANTHER" id="PTHR11640:SF148">
    <property type="entry name" value="CD166 ANTIGEN HOMOLOG A"/>
    <property type="match status" value="1"/>
</dbReference>
<dbReference type="EMBL" id="OZ035832">
    <property type="protein sequence ID" value="CAL1570628.1"/>
    <property type="molecule type" value="Genomic_DNA"/>
</dbReference>
<sequence>MHLLSAGLLGSLLFAGLLSQVSSSQHTVFGLFGETLEIPCNIETKHAEDIIMTKWKYDKGEGVFGNMLVKKAGQNVSVNAEDEYKSRVSLASNSSLLLSEARMRDQRAFTCMVVSEEDIKEVTVNVVIYKMPLGLEVSEKAEELEIGKKTKLGKCFAKDANPAVNITWLKNNKPLVQNEQGVDVQNSVNVDPMTGLSTSTSVLMYTAQKEDTDAQFSCSTEHSMGQKFSSSSERFAITYSTENVMLQVIAPEPLIEGSNVTLKCEADGNPPPTSFNFYLKGNEDPVIVQNDNTYTITNVSRDSSGEYKCSLVDNPTMEASKDITVNYLDIHLSPVGSVEKKAGEALAVNLKIDASGKYKVSWTKNNVKVDKEPKFTKLMYSDAGLYEYEVTMGALTEKASLELVVQGAPVITQLHKQRSEDGRNKVLICEAEGSPKPAVTWSINGTQSNEGSFINGKVTHKITVVPKANLSVSCTVYNDYGMDTRIINVSSIFEEVRMDKRDQSEDGDQTKLVVGVVVGLLVAALVIGLAYWIYMRKSKQGSWKTGEKENGSSEEEKKLEEKVEENSQKAEV</sequence>
<dbReference type="InterPro" id="IPR013783">
    <property type="entry name" value="Ig-like_fold"/>
</dbReference>
<dbReference type="AlphaFoldDB" id="A0AAV2IZE2"/>
<comment type="subcellular location">
    <subcellularLocation>
        <location evidence="1">Membrane</location>
        <topology evidence="1">Single-pass type I membrane protein</topology>
    </subcellularLocation>
</comment>
<reference evidence="10 11" key="1">
    <citation type="submission" date="2024-04" db="EMBL/GenBank/DDBJ databases">
        <authorList>
            <person name="Waldvogel A.-M."/>
            <person name="Schoenle A."/>
        </authorList>
    </citation>
    <scope>NUCLEOTIDE SEQUENCE [LARGE SCALE GENOMIC DNA]</scope>
</reference>
<evidence type="ECO:0000256" key="6">
    <source>
        <dbReference type="SAM" id="MobiDB-lite"/>
    </source>
</evidence>
<dbReference type="GO" id="GO:0005886">
    <property type="term" value="C:plasma membrane"/>
    <property type="evidence" value="ECO:0007669"/>
    <property type="project" value="TreeGrafter"/>
</dbReference>
<feature type="chain" id="PRO_5043326583" description="Ig-like domain-containing protein" evidence="8">
    <location>
        <begin position="24"/>
        <end position="572"/>
    </location>
</feature>
<keyword evidence="4" id="KW-0325">Glycoprotein</keyword>
<dbReference type="GO" id="GO:0098609">
    <property type="term" value="P:cell-cell adhesion"/>
    <property type="evidence" value="ECO:0007669"/>
    <property type="project" value="TreeGrafter"/>
</dbReference>
<keyword evidence="8" id="KW-0732">Signal</keyword>
<evidence type="ECO:0000256" key="8">
    <source>
        <dbReference type="SAM" id="SignalP"/>
    </source>
</evidence>
<evidence type="ECO:0000256" key="1">
    <source>
        <dbReference type="ARBA" id="ARBA00004479"/>
    </source>
</evidence>
<dbReference type="InterPro" id="IPR003598">
    <property type="entry name" value="Ig_sub2"/>
</dbReference>
<dbReference type="InterPro" id="IPR007110">
    <property type="entry name" value="Ig-like_dom"/>
</dbReference>
<feature type="domain" description="Ig-like" evidence="9">
    <location>
        <begin position="132"/>
        <end position="236"/>
    </location>
</feature>
<dbReference type="Pfam" id="PF13927">
    <property type="entry name" value="Ig_3"/>
    <property type="match status" value="1"/>
</dbReference>
<feature type="domain" description="Ig-like" evidence="9">
    <location>
        <begin position="242"/>
        <end position="324"/>
    </location>
</feature>
<dbReference type="InterPro" id="IPR013162">
    <property type="entry name" value="CD80_C2-set"/>
</dbReference>
<evidence type="ECO:0000259" key="9">
    <source>
        <dbReference type="PROSITE" id="PS50835"/>
    </source>
</evidence>
<dbReference type="PROSITE" id="PS50835">
    <property type="entry name" value="IG_LIKE"/>
    <property type="match status" value="4"/>
</dbReference>
<organism evidence="10 11">
    <name type="scientific">Knipowitschia caucasica</name>
    <name type="common">Caucasian dwarf goby</name>
    <name type="synonym">Pomatoschistus caucasicus</name>
    <dbReference type="NCBI Taxonomy" id="637954"/>
    <lineage>
        <taxon>Eukaryota</taxon>
        <taxon>Metazoa</taxon>
        <taxon>Chordata</taxon>
        <taxon>Craniata</taxon>
        <taxon>Vertebrata</taxon>
        <taxon>Euteleostomi</taxon>
        <taxon>Actinopterygii</taxon>
        <taxon>Neopterygii</taxon>
        <taxon>Teleostei</taxon>
        <taxon>Neoteleostei</taxon>
        <taxon>Acanthomorphata</taxon>
        <taxon>Gobiaria</taxon>
        <taxon>Gobiiformes</taxon>
        <taxon>Gobioidei</taxon>
        <taxon>Gobiidae</taxon>
        <taxon>Gobiinae</taxon>
        <taxon>Knipowitschia</taxon>
    </lineage>
</organism>
<dbReference type="PANTHER" id="PTHR11640">
    <property type="entry name" value="NEPHRIN"/>
    <property type="match status" value="1"/>
</dbReference>
<feature type="compositionally biased region" description="Basic and acidic residues" evidence="6">
    <location>
        <begin position="545"/>
        <end position="572"/>
    </location>
</feature>
<protein>
    <recommendedName>
        <fullName evidence="9">Ig-like domain-containing protein</fullName>
    </recommendedName>
</protein>
<accession>A0AAV2IZE2</accession>
<evidence type="ECO:0000256" key="5">
    <source>
        <dbReference type="ARBA" id="ARBA00023319"/>
    </source>
</evidence>
<evidence type="ECO:0000313" key="10">
    <source>
        <dbReference type="EMBL" id="CAL1570628.1"/>
    </source>
</evidence>
<dbReference type="SMART" id="SM00408">
    <property type="entry name" value="IGc2"/>
    <property type="match status" value="3"/>
</dbReference>
<dbReference type="GO" id="GO:0005911">
    <property type="term" value="C:cell-cell junction"/>
    <property type="evidence" value="ECO:0007669"/>
    <property type="project" value="TreeGrafter"/>
</dbReference>
<proteinExistence type="predicted"/>
<evidence type="ECO:0000256" key="4">
    <source>
        <dbReference type="ARBA" id="ARBA00023180"/>
    </source>
</evidence>
<dbReference type="Gene3D" id="2.60.40.10">
    <property type="entry name" value="Immunoglobulins"/>
    <property type="match status" value="4"/>
</dbReference>
<evidence type="ECO:0000256" key="3">
    <source>
        <dbReference type="ARBA" id="ARBA00023157"/>
    </source>
</evidence>
<dbReference type="Pfam" id="PF08205">
    <property type="entry name" value="C2-set_2"/>
    <property type="match status" value="1"/>
</dbReference>
<feature type="signal peptide" evidence="8">
    <location>
        <begin position="1"/>
        <end position="23"/>
    </location>
</feature>
<feature type="region of interest" description="Disordered" evidence="6">
    <location>
        <begin position="539"/>
        <end position="572"/>
    </location>
</feature>
<keyword evidence="7" id="KW-0812">Transmembrane</keyword>
<evidence type="ECO:0000313" key="11">
    <source>
        <dbReference type="Proteomes" id="UP001497482"/>
    </source>
</evidence>
<keyword evidence="3" id="KW-1015">Disulfide bond</keyword>
<dbReference type="InterPro" id="IPR051275">
    <property type="entry name" value="Cell_adhesion_signaling"/>
</dbReference>
<dbReference type="InterPro" id="IPR036179">
    <property type="entry name" value="Ig-like_dom_sf"/>
</dbReference>
<dbReference type="SUPFAM" id="SSF48726">
    <property type="entry name" value="Immunoglobulin"/>
    <property type="match status" value="4"/>
</dbReference>
<evidence type="ECO:0000256" key="2">
    <source>
        <dbReference type="ARBA" id="ARBA00023136"/>
    </source>
</evidence>
<keyword evidence="11" id="KW-1185">Reference proteome</keyword>
<keyword evidence="7" id="KW-1133">Transmembrane helix</keyword>
<dbReference type="GO" id="GO:0050839">
    <property type="term" value="F:cell adhesion molecule binding"/>
    <property type="evidence" value="ECO:0007669"/>
    <property type="project" value="TreeGrafter"/>
</dbReference>
<feature type="domain" description="Ig-like" evidence="9">
    <location>
        <begin position="409"/>
        <end position="490"/>
    </location>
</feature>
<dbReference type="InterPro" id="IPR003599">
    <property type="entry name" value="Ig_sub"/>
</dbReference>
<name>A0AAV2IZE2_KNICA</name>
<feature type="domain" description="Ig-like" evidence="9">
    <location>
        <begin position="33"/>
        <end position="123"/>
    </location>
</feature>
<dbReference type="Proteomes" id="UP001497482">
    <property type="component" value="Chromosome 10"/>
</dbReference>
<evidence type="ECO:0000256" key="7">
    <source>
        <dbReference type="SAM" id="Phobius"/>
    </source>
</evidence>
<keyword evidence="2 7" id="KW-0472">Membrane</keyword>
<keyword evidence="5" id="KW-0393">Immunoglobulin domain</keyword>
<dbReference type="SMART" id="SM00409">
    <property type="entry name" value="IG"/>
    <property type="match status" value="3"/>
</dbReference>
<gene>
    <name evidence="10" type="ORF">KC01_LOCUS2887</name>
</gene>